<feature type="compositionally biased region" description="Polar residues" evidence="1">
    <location>
        <begin position="413"/>
        <end position="427"/>
    </location>
</feature>
<dbReference type="GeneID" id="73340671"/>
<sequence length="694" mass="76640">MHATLKSHWDVLGIRDSQYTSDAYNSAILRFDVTLRRELLQLIHLLESQLPYLKMVSFKSLLLLVPVIPQLVVATSCDYGSWYIEFNLAAGAQGNRRGDLYAEHSKTPGVISHSVWIYDPQTELATYTAEDPTLNNTLISVLGLQNFEIEQTILGIPLKGSGPIDMYFSPAANGRGGKGNTTIISELSFRSARDKSLDSRPTIGLARHRKFERNDASPIKSQLTRAVRTACYVGEWITKVTASFLYLTGSRHRTPHYSNLTFSGAPGMQFSTIMGDRRAKVVSKRRGRKSPMSDDANGDDMRKFKIRRERNREAQQVFRKRRQAADVAQKERIERLENVVENMTLLFIDLFDEVIGNKGVLKKQEDLLALFQDSAMQLKTMVQPITDTDDDNDDGNPNSGTTRSTDIHERPICSTSASLSQHSNLRQNAGAPDRLSPSKNNSGGEVDGTPAEGMRAQPNVEHLEALDMPHISTTRSNPPSQAFCLQLLEATLSQACLILAGCLPVSPVDFQTIFGITLQYRSREEQLSQVRCLLGSDTAKRLAAGMSPSESRRGWRDQHSLQLGFGLVAEYEADVVHGNDLPPGFLTALQVQKQLQSLGARKRGNNILEVSITSAVESPDITAHVFESTLYERTPQPTDFGIAKALTFQLNVSLLIANLTSSAKCFLTGPAYSQLGFFKAVEASMISVTDAPAG</sequence>
<evidence type="ECO:0000313" key="3">
    <source>
        <dbReference type="Proteomes" id="UP000830671"/>
    </source>
</evidence>
<keyword evidence="3" id="KW-1185">Reference proteome</keyword>
<evidence type="ECO:0008006" key="4">
    <source>
        <dbReference type="Google" id="ProtNLM"/>
    </source>
</evidence>
<protein>
    <recommendedName>
        <fullName evidence="4">BZIP domain-containing protein</fullName>
    </recommendedName>
</protein>
<evidence type="ECO:0000313" key="2">
    <source>
        <dbReference type="EMBL" id="UQC81176.1"/>
    </source>
</evidence>
<proteinExistence type="predicted"/>
<gene>
    <name evidence="2" type="ORF">CLUP02_06662</name>
</gene>
<feature type="region of interest" description="Disordered" evidence="1">
    <location>
        <begin position="384"/>
        <end position="453"/>
    </location>
</feature>
<dbReference type="KEGG" id="clup:CLUP02_06662"/>
<dbReference type="CDD" id="cd14686">
    <property type="entry name" value="bZIP"/>
    <property type="match status" value="1"/>
</dbReference>
<dbReference type="PANTHER" id="PTHR40618">
    <property type="entry name" value="B-ZIP TRANSCRIPTION FACTOR (EUROFUNG)-RELATED"/>
    <property type="match status" value="1"/>
</dbReference>
<evidence type="ECO:0000256" key="1">
    <source>
        <dbReference type="SAM" id="MobiDB-lite"/>
    </source>
</evidence>
<dbReference type="PANTHER" id="PTHR40618:SF1">
    <property type="entry name" value="B-ZIP TRANSCRIPTION FACTOR (EUROFUNG)"/>
    <property type="match status" value="1"/>
</dbReference>
<dbReference type="Proteomes" id="UP000830671">
    <property type="component" value="Chromosome 3"/>
</dbReference>
<accession>A0A9Q8SQU4</accession>
<dbReference type="EMBL" id="CP019475">
    <property type="protein sequence ID" value="UQC81176.1"/>
    <property type="molecule type" value="Genomic_DNA"/>
</dbReference>
<dbReference type="AlphaFoldDB" id="A0A9Q8SQU4"/>
<name>A0A9Q8SQU4_9PEZI</name>
<dbReference type="RefSeq" id="XP_049142804.1">
    <property type="nucleotide sequence ID" value="XM_049285661.1"/>
</dbReference>
<reference evidence="2" key="1">
    <citation type="journal article" date="2021" name="Mol. Plant Microbe Interact.">
        <title>Complete Genome Sequence of the Plant-Pathogenic Fungus Colletotrichum lupini.</title>
        <authorList>
            <person name="Baroncelli R."/>
            <person name="Pensec F."/>
            <person name="Da Lio D."/>
            <person name="Boufleur T."/>
            <person name="Vicente I."/>
            <person name="Sarrocco S."/>
            <person name="Picot A."/>
            <person name="Baraldi E."/>
            <person name="Sukno S."/>
            <person name="Thon M."/>
            <person name="Le Floch G."/>
        </authorList>
    </citation>
    <scope>NUCLEOTIDE SEQUENCE</scope>
    <source>
        <strain evidence="2">IMI 504893</strain>
    </source>
</reference>
<organism evidence="2 3">
    <name type="scientific">Colletotrichum lupini</name>
    <dbReference type="NCBI Taxonomy" id="145971"/>
    <lineage>
        <taxon>Eukaryota</taxon>
        <taxon>Fungi</taxon>
        <taxon>Dikarya</taxon>
        <taxon>Ascomycota</taxon>
        <taxon>Pezizomycotina</taxon>
        <taxon>Sordariomycetes</taxon>
        <taxon>Hypocreomycetidae</taxon>
        <taxon>Glomerellales</taxon>
        <taxon>Glomerellaceae</taxon>
        <taxon>Colletotrichum</taxon>
        <taxon>Colletotrichum acutatum species complex</taxon>
    </lineage>
</organism>